<evidence type="ECO:0000256" key="1">
    <source>
        <dbReference type="SAM" id="Phobius"/>
    </source>
</evidence>
<protein>
    <submittedName>
        <fullName evidence="2">Uncharacterized protein</fullName>
    </submittedName>
</protein>
<feature type="transmembrane region" description="Helical" evidence="1">
    <location>
        <begin position="12"/>
        <end position="35"/>
    </location>
</feature>
<dbReference type="AlphaFoldDB" id="A0A7C9AQK3"/>
<keyword evidence="1" id="KW-0472">Membrane</keyword>
<proteinExistence type="predicted"/>
<reference evidence="2" key="2">
    <citation type="submission" date="2020-07" db="EMBL/GenBank/DDBJ databases">
        <authorList>
            <person name="Vera ALvarez R."/>
            <person name="Arias-Moreno D.M."/>
            <person name="Jimenez-Jacinto V."/>
            <person name="Jimenez-Bremont J.F."/>
            <person name="Swaminathan K."/>
            <person name="Moose S.P."/>
            <person name="Guerrero-Gonzalez M.L."/>
            <person name="Marino-Ramirez L."/>
            <person name="Landsman D."/>
            <person name="Rodriguez-Kessler M."/>
            <person name="Delgado-Sanchez P."/>
        </authorList>
    </citation>
    <scope>NUCLEOTIDE SEQUENCE</scope>
    <source>
        <tissue evidence="2">Cladode</tissue>
    </source>
</reference>
<sequence>MISLDGVRFPLAILFLLFIPSLSVFWLSLVCGGFGWTVFTIQCLPLPLPFPQPSALMLSCLLLLFLTFLRLGLGPFQHPLSLLLRAAAQNPTPPRLLPPSPRLLSLEGGVRTNLLICLRRALVVSLPPPPFSL</sequence>
<feature type="transmembrane region" description="Helical" evidence="1">
    <location>
        <begin position="55"/>
        <end position="73"/>
    </location>
</feature>
<organism evidence="2">
    <name type="scientific">Opuntia streptacantha</name>
    <name type="common">Prickly pear cactus</name>
    <name type="synonym">Opuntia cardona</name>
    <dbReference type="NCBI Taxonomy" id="393608"/>
    <lineage>
        <taxon>Eukaryota</taxon>
        <taxon>Viridiplantae</taxon>
        <taxon>Streptophyta</taxon>
        <taxon>Embryophyta</taxon>
        <taxon>Tracheophyta</taxon>
        <taxon>Spermatophyta</taxon>
        <taxon>Magnoliopsida</taxon>
        <taxon>eudicotyledons</taxon>
        <taxon>Gunneridae</taxon>
        <taxon>Pentapetalae</taxon>
        <taxon>Caryophyllales</taxon>
        <taxon>Cactineae</taxon>
        <taxon>Cactaceae</taxon>
        <taxon>Opuntioideae</taxon>
        <taxon>Opuntia</taxon>
    </lineage>
</organism>
<reference evidence="2" key="1">
    <citation type="journal article" date="2013" name="J. Plant Res.">
        <title>Effect of fungi and light on seed germination of three Opuntia species from semiarid lands of central Mexico.</title>
        <authorList>
            <person name="Delgado-Sanchez P."/>
            <person name="Jimenez-Bremont J.F."/>
            <person name="Guerrero-Gonzalez Mde L."/>
            <person name="Flores J."/>
        </authorList>
    </citation>
    <scope>NUCLEOTIDE SEQUENCE</scope>
    <source>
        <tissue evidence="2">Cladode</tissue>
    </source>
</reference>
<dbReference type="EMBL" id="GISG01260454">
    <property type="protein sequence ID" value="MBA4673719.1"/>
    <property type="molecule type" value="Transcribed_RNA"/>
</dbReference>
<name>A0A7C9AQK3_OPUST</name>
<keyword evidence="1" id="KW-0812">Transmembrane</keyword>
<evidence type="ECO:0000313" key="2">
    <source>
        <dbReference type="EMBL" id="MBA4673719.1"/>
    </source>
</evidence>
<keyword evidence="1" id="KW-1133">Transmembrane helix</keyword>
<accession>A0A7C9AQK3</accession>